<proteinExistence type="predicted"/>
<comment type="caution">
    <text evidence="1">The sequence shown here is derived from an EMBL/GenBank/DDBJ whole genome shotgun (WGS) entry which is preliminary data.</text>
</comment>
<keyword evidence="2" id="KW-1185">Reference proteome</keyword>
<accession>A0ABU6QPN1</accession>
<organism evidence="1 2">
    <name type="scientific">Stylosanthes scabra</name>
    <dbReference type="NCBI Taxonomy" id="79078"/>
    <lineage>
        <taxon>Eukaryota</taxon>
        <taxon>Viridiplantae</taxon>
        <taxon>Streptophyta</taxon>
        <taxon>Embryophyta</taxon>
        <taxon>Tracheophyta</taxon>
        <taxon>Spermatophyta</taxon>
        <taxon>Magnoliopsida</taxon>
        <taxon>eudicotyledons</taxon>
        <taxon>Gunneridae</taxon>
        <taxon>Pentapetalae</taxon>
        <taxon>rosids</taxon>
        <taxon>fabids</taxon>
        <taxon>Fabales</taxon>
        <taxon>Fabaceae</taxon>
        <taxon>Papilionoideae</taxon>
        <taxon>50 kb inversion clade</taxon>
        <taxon>dalbergioids sensu lato</taxon>
        <taxon>Dalbergieae</taxon>
        <taxon>Pterocarpus clade</taxon>
        <taxon>Stylosanthes</taxon>
    </lineage>
</organism>
<protein>
    <submittedName>
        <fullName evidence="1">Uncharacterized protein</fullName>
    </submittedName>
</protein>
<evidence type="ECO:0000313" key="1">
    <source>
        <dbReference type="EMBL" id="MED6113972.1"/>
    </source>
</evidence>
<gene>
    <name evidence="1" type="ORF">PIB30_075787</name>
</gene>
<reference evidence="1 2" key="1">
    <citation type="journal article" date="2023" name="Plants (Basel)">
        <title>Bridging the Gap: Combining Genomics and Transcriptomics Approaches to Understand Stylosanthes scabra, an Orphan Legume from the Brazilian Caatinga.</title>
        <authorList>
            <person name="Ferreira-Neto J.R.C."/>
            <person name="da Silva M.D."/>
            <person name="Binneck E."/>
            <person name="de Melo N.F."/>
            <person name="da Silva R.H."/>
            <person name="de Melo A.L.T.M."/>
            <person name="Pandolfi V."/>
            <person name="Bustamante F.O."/>
            <person name="Brasileiro-Vidal A.C."/>
            <person name="Benko-Iseppon A.M."/>
        </authorList>
    </citation>
    <scope>NUCLEOTIDE SEQUENCE [LARGE SCALE GENOMIC DNA]</scope>
    <source>
        <tissue evidence="1">Leaves</tissue>
    </source>
</reference>
<sequence length="104" mass="10971">MAFAFCLLGQSYDTRSAIAKQAHRPADVVRRTYSAAPPSSSSRLSAPSVKLPRSLYVIFRQSTNAAAAATFFCAAVSEPLTSASDSLSPPTVAIKSSLLLFSTI</sequence>
<dbReference type="Proteomes" id="UP001341840">
    <property type="component" value="Unassembled WGS sequence"/>
</dbReference>
<evidence type="ECO:0000313" key="2">
    <source>
        <dbReference type="Proteomes" id="UP001341840"/>
    </source>
</evidence>
<name>A0ABU6QPN1_9FABA</name>
<dbReference type="EMBL" id="JASCZI010000976">
    <property type="protein sequence ID" value="MED6113972.1"/>
    <property type="molecule type" value="Genomic_DNA"/>
</dbReference>